<dbReference type="PROSITE" id="PS51012">
    <property type="entry name" value="ABC_TM2"/>
    <property type="match status" value="1"/>
</dbReference>
<protein>
    <submittedName>
        <fullName evidence="7">ABC transporter permease</fullName>
    </submittedName>
</protein>
<evidence type="ECO:0000256" key="2">
    <source>
        <dbReference type="ARBA" id="ARBA00007783"/>
    </source>
</evidence>
<gene>
    <name evidence="7" type="ORF">QDX21_01135</name>
</gene>
<dbReference type="AlphaFoldDB" id="A0AAJ6AHD5"/>
<keyword evidence="8" id="KW-1185">Reference proteome</keyword>
<evidence type="ECO:0000313" key="7">
    <source>
        <dbReference type="EMBL" id="WGH93453.1"/>
    </source>
</evidence>
<comment type="subcellular location">
    <subcellularLocation>
        <location evidence="1">Cell inner membrane</location>
        <topology evidence="1">Multi-pass membrane protein</topology>
    </subcellularLocation>
</comment>
<dbReference type="GeneID" id="83694655"/>
<evidence type="ECO:0000313" key="8">
    <source>
        <dbReference type="Proteomes" id="UP001224674"/>
    </source>
</evidence>
<proteinExistence type="inferred from homology"/>
<keyword evidence="5" id="KW-0472">Membrane</keyword>
<feature type="transmembrane region" description="Helical" evidence="5">
    <location>
        <begin position="151"/>
        <end position="172"/>
    </location>
</feature>
<keyword evidence="5" id="KW-0812">Transmembrane</keyword>
<dbReference type="Proteomes" id="UP001224674">
    <property type="component" value="Chromosome"/>
</dbReference>
<feature type="transmembrane region" description="Helical" evidence="5">
    <location>
        <begin position="216"/>
        <end position="235"/>
    </location>
</feature>
<accession>A0AAJ6AHD5</accession>
<keyword evidence="3" id="KW-0813">Transport</keyword>
<feature type="transmembrane region" description="Helical" evidence="5">
    <location>
        <begin position="184"/>
        <end position="204"/>
    </location>
</feature>
<sequence length="306" mass="34664">MASTNDKEAGHPQTAEFVSAVKDSYPGVDKLTPIGGRPGIGKYIRQLWQRRHFIWRQSRGRVVTGNDDAKLGPLWLVLRPTLDAAFYWIIFGLLLQFDRGMDNFVAFVIIGVFMFQMTSSALGTGSKVIASSRSLIRAFKFPRMALPLGEALYDLLQRGPAFLMMFLIIMAIPPHELPEWSWLLFPIILLIHVVLNFGITLLVARLAVVFPDLSKVIPFLTRLLMYGSGVIFPITRFTTRYPTLEAIIELNPIYTVLLMYREILIDGTVPAVEHWLVLCGWAVVLFVAGFLVFWQGEESYGRERNV</sequence>
<dbReference type="EMBL" id="CP122566">
    <property type="protein sequence ID" value="WGH93453.1"/>
    <property type="molecule type" value="Genomic_DNA"/>
</dbReference>
<name>A0AAJ6AHD5_9MICC</name>
<evidence type="ECO:0000256" key="5">
    <source>
        <dbReference type="SAM" id="Phobius"/>
    </source>
</evidence>
<reference evidence="7 8" key="1">
    <citation type="submission" date="2023-03" db="EMBL/GenBank/DDBJ databases">
        <title>Complete genome sequences of several Auritidibacter ignavus strains isolated from ear infections.</title>
        <authorList>
            <person name="Baehr T."/>
            <person name="Baumhoegger A.M."/>
        </authorList>
    </citation>
    <scope>NUCLEOTIDE SEQUENCE [LARGE SCALE GENOMIC DNA]</scope>
    <source>
        <strain evidence="7 8">BABAE-6</strain>
    </source>
</reference>
<feature type="transmembrane region" description="Helical" evidence="5">
    <location>
        <begin position="275"/>
        <end position="294"/>
    </location>
</feature>
<dbReference type="PANTHER" id="PTHR30413">
    <property type="entry name" value="INNER MEMBRANE TRANSPORT PERMEASE"/>
    <property type="match status" value="1"/>
</dbReference>
<keyword evidence="4" id="KW-1003">Cell membrane</keyword>
<organism evidence="7 8">
    <name type="scientific">Auritidibacter ignavus</name>
    <dbReference type="NCBI Taxonomy" id="678932"/>
    <lineage>
        <taxon>Bacteria</taxon>
        <taxon>Bacillati</taxon>
        <taxon>Actinomycetota</taxon>
        <taxon>Actinomycetes</taxon>
        <taxon>Micrococcales</taxon>
        <taxon>Micrococcaceae</taxon>
        <taxon>Auritidibacter</taxon>
    </lineage>
</organism>
<feature type="transmembrane region" description="Helical" evidence="5">
    <location>
        <begin position="103"/>
        <end position="130"/>
    </location>
</feature>
<comment type="similarity">
    <text evidence="2">Belongs to the ABC-2 integral membrane protein family.</text>
</comment>
<evidence type="ECO:0000259" key="6">
    <source>
        <dbReference type="PROSITE" id="PS51012"/>
    </source>
</evidence>
<dbReference type="PANTHER" id="PTHR30413:SF8">
    <property type="entry name" value="TRANSPORT PERMEASE PROTEIN"/>
    <property type="match status" value="1"/>
</dbReference>
<feature type="domain" description="ABC transmembrane type-2" evidence="6">
    <location>
        <begin position="71"/>
        <end position="296"/>
    </location>
</feature>
<dbReference type="InterPro" id="IPR047817">
    <property type="entry name" value="ABC2_TM_bact-type"/>
</dbReference>
<evidence type="ECO:0000256" key="3">
    <source>
        <dbReference type="ARBA" id="ARBA00022448"/>
    </source>
</evidence>
<feature type="transmembrane region" description="Helical" evidence="5">
    <location>
        <begin position="76"/>
        <end position="97"/>
    </location>
</feature>
<keyword evidence="5" id="KW-1133">Transmembrane helix</keyword>
<evidence type="ECO:0000256" key="4">
    <source>
        <dbReference type="ARBA" id="ARBA00022519"/>
    </source>
</evidence>
<dbReference type="GO" id="GO:0015920">
    <property type="term" value="P:lipopolysaccharide transport"/>
    <property type="evidence" value="ECO:0007669"/>
    <property type="project" value="TreeGrafter"/>
</dbReference>
<dbReference type="GO" id="GO:0005886">
    <property type="term" value="C:plasma membrane"/>
    <property type="evidence" value="ECO:0007669"/>
    <property type="project" value="UniProtKB-SubCell"/>
</dbReference>
<keyword evidence="4" id="KW-0997">Cell inner membrane</keyword>
<dbReference type="RefSeq" id="WP_110100344.1">
    <property type="nucleotide sequence ID" value="NZ_CP122561.1"/>
</dbReference>
<evidence type="ECO:0000256" key="1">
    <source>
        <dbReference type="ARBA" id="ARBA00004429"/>
    </source>
</evidence>